<dbReference type="AlphaFoldDB" id="A0A1L7AHE7"/>
<dbReference type="PANTHER" id="PTHR30531:SF12">
    <property type="entry name" value="FLAGELLAR BIOSYNTHETIC PROTEIN FLHB"/>
    <property type="match status" value="1"/>
</dbReference>
<gene>
    <name evidence="4" type="ORF">RGI145_14850</name>
</gene>
<feature type="transmembrane region" description="Helical" evidence="3">
    <location>
        <begin position="83"/>
        <end position="104"/>
    </location>
</feature>
<evidence type="ECO:0000256" key="3">
    <source>
        <dbReference type="SAM" id="Phobius"/>
    </source>
</evidence>
<feature type="transmembrane region" description="Helical" evidence="3">
    <location>
        <begin position="38"/>
        <end position="63"/>
    </location>
</feature>
<evidence type="ECO:0000313" key="4">
    <source>
        <dbReference type="EMBL" id="APT58195.1"/>
    </source>
</evidence>
<feature type="region of interest" description="Disordered" evidence="2">
    <location>
        <begin position="1"/>
        <end position="23"/>
    </location>
</feature>
<dbReference type="GO" id="GO:0009306">
    <property type="term" value="P:protein secretion"/>
    <property type="evidence" value="ECO:0007669"/>
    <property type="project" value="InterPro"/>
</dbReference>
<comment type="similarity">
    <text evidence="1">Belongs to the type III secretion exporter family.</text>
</comment>
<evidence type="ECO:0000313" key="5">
    <source>
        <dbReference type="Proteomes" id="UP000185494"/>
    </source>
</evidence>
<proteinExistence type="inferred from homology"/>
<dbReference type="Proteomes" id="UP000185494">
    <property type="component" value="Chromosome 1"/>
</dbReference>
<name>A0A1L7AHE7_9PROT</name>
<dbReference type="STRING" id="257708.RGI145_14850"/>
<keyword evidence="3" id="KW-0812">Transmembrane</keyword>
<organism evidence="4 5">
    <name type="scientific">Roseomonas gilardii</name>
    <dbReference type="NCBI Taxonomy" id="257708"/>
    <lineage>
        <taxon>Bacteria</taxon>
        <taxon>Pseudomonadati</taxon>
        <taxon>Pseudomonadota</taxon>
        <taxon>Alphaproteobacteria</taxon>
        <taxon>Acetobacterales</taxon>
        <taxon>Roseomonadaceae</taxon>
        <taxon>Roseomonas</taxon>
    </lineage>
</organism>
<feature type="transmembrane region" description="Helical" evidence="3">
    <location>
        <begin position="140"/>
        <end position="158"/>
    </location>
</feature>
<accession>A0A1L7AHE7</accession>
<keyword evidence="3" id="KW-1133">Transmembrane helix</keyword>
<dbReference type="InterPro" id="IPR006135">
    <property type="entry name" value="T3SS_substrate_exporter"/>
</dbReference>
<keyword evidence="3" id="KW-0472">Membrane</keyword>
<dbReference type="eggNOG" id="COG1377">
    <property type="taxonomic scope" value="Bacteria"/>
</dbReference>
<dbReference type="InterPro" id="IPR029025">
    <property type="entry name" value="T3SS_substrate_exporter_C"/>
</dbReference>
<dbReference type="PANTHER" id="PTHR30531">
    <property type="entry name" value="FLAGELLAR BIOSYNTHETIC PROTEIN FLHB"/>
    <property type="match status" value="1"/>
</dbReference>
<dbReference type="SUPFAM" id="SSF160544">
    <property type="entry name" value="EscU C-terminal domain-like"/>
    <property type="match status" value="1"/>
</dbReference>
<dbReference type="Gene3D" id="6.10.250.2080">
    <property type="match status" value="1"/>
</dbReference>
<dbReference type="RefSeq" id="WP_075798970.1">
    <property type="nucleotide sequence ID" value="NZ_CP015583.1"/>
</dbReference>
<dbReference type="PRINTS" id="PR00950">
    <property type="entry name" value="TYPE3IMSPROT"/>
</dbReference>
<feature type="transmembrane region" description="Helical" evidence="3">
    <location>
        <begin position="185"/>
        <end position="204"/>
    </location>
</feature>
<dbReference type="EMBL" id="CP015583">
    <property type="protein sequence ID" value="APT58195.1"/>
    <property type="molecule type" value="Genomic_DNA"/>
</dbReference>
<dbReference type="KEGG" id="rgi:RGI145_14850"/>
<protein>
    <recommendedName>
        <fullName evidence="6">Flagellar biosynthetic protein FlhB</fullName>
    </recommendedName>
</protein>
<evidence type="ECO:0000256" key="1">
    <source>
        <dbReference type="ARBA" id="ARBA00010690"/>
    </source>
</evidence>
<dbReference type="Gene3D" id="3.40.1690.10">
    <property type="entry name" value="secretion proteins EscU"/>
    <property type="match status" value="1"/>
</dbReference>
<sequence length="345" mass="36908">MSEEAEDRTEAPTPRRLQKAREEGQVAVSREMAGFASLACAVLAASLALPVAGMSLLHSLQVLLSRSHAVLPAEALSGLARDALLAVLPVAGAAALGAVAATLLQTGGLFSAKGLVPQMSRLSPLAGAKRVLGVEGAGQLLRALLKLGLVGLALWWSLDDPARLRSMLQVPPSQLLAVAGGEMRGLATAAVLAFGLVALGDFGWERFRHFRRLRMSREDLKEEHKESEGDPHLKARQRQLRQQASRRRMMAAVPKATVVVTNPTHYAVALAYEKDSGAPRVVAKGVDSMAARIREAAREAGVPLVPNPPLARALYKLELGREIPPDHYAAVAEIIAFVWRRRGGR</sequence>
<dbReference type="Pfam" id="PF01312">
    <property type="entry name" value="Bac_export_2"/>
    <property type="match status" value="1"/>
</dbReference>
<evidence type="ECO:0008006" key="6">
    <source>
        <dbReference type="Google" id="ProtNLM"/>
    </source>
</evidence>
<reference evidence="4 5" key="1">
    <citation type="submission" date="2016-05" db="EMBL/GenBank/DDBJ databases">
        <title>Complete Genome and Methylome Analysis of Psychrotrophic Bacterial Isolates from Antarctic Lake Untersee.</title>
        <authorList>
            <person name="Fomenkov A."/>
            <person name="Akimov V.N."/>
            <person name="Vasilyeva L.V."/>
            <person name="Andersen D."/>
            <person name="Vincze T."/>
            <person name="Roberts R.J."/>
        </authorList>
    </citation>
    <scope>NUCLEOTIDE SEQUENCE [LARGE SCALE GENOMIC DNA]</scope>
    <source>
        <strain evidence="4 5">U14-5</strain>
    </source>
</reference>
<dbReference type="GO" id="GO:0005886">
    <property type="term" value="C:plasma membrane"/>
    <property type="evidence" value="ECO:0007669"/>
    <property type="project" value="TreeGrafter"/>
</dbReference>
<evidence type="ECO:0000256" key="2">
    <source>
        <dbReference type="SAM" id="MobiDB-lite"/>
    </source>
</evidence>